<reference evidence="2 3" key="1">
    <citation type="submission" date="2016-12" db="EMBL/GenBank/DDBJ databases">
        <title>The genomes of Aspergillus section Nigri reveals drivers in fungal speciation.</title>
        <authorList>
            <consortium name="DOE Joint Genome Institute"/>
            <person name="Vesth T.C."/>
            <person name="Nybo J."/>
            <person name="Theobald S."/>
            <person name="Brandl J."/>
            <person name="Frisvad J.C."/>
            <person name="Nielsen K.F."/>
            <person name="Lyhne E.K."/>
            <person name="Kogle M.E."/>
            <person name="Kuo A."/>
            <person name="Riley R."/>
            <person name="Clum A."/>
            <person name="Nolan M."/>
            <person name="Lipzen A."/>
            <person name="Salamov A."/>
            <person name="Henrissat B."/>
            <person name="Wiebenga A."/>
            <person name="De Vries R.P."/>
            <person name="Grigoriev I.V."/>
            <person name="Mortensen U.H."/>
            <person name="Andersen M.R."/>
            <person name="Baker S.E."/>
        </authorList>
    </citation>
    <scope>NUCLEOTIDE SEQUENCE [LARGE SCALE GENOMIC DNA]</scope>
    <source>
        <strain evidence="2 3">CBS 117.55</strain>
    </source>
</reference>
<keyword evidence="3" id="KW-1185">Reference proteome</keyword>
<organism evidence="2 3">
    <name type="scientific">Aspergillus heteromorphus CBS 117.55</name>
    <dbReference type="NCBI Taxonomy" id="1448321"/>
    <lineage>
        <taxon>Eukaryota</taxon>
        <taxon>Fungi</taxon>
        <taxon>Dikarya</taxon>
        <taxon>Ascomycota</taxon>
        <taxon>Pezizomycotina</taxon>
        <taxon>Eurotiomycetes</taxon>
        <taxon>Eurotiomycetidae</taxon>
        <taxon>Eurotiales</taxon>
        <taxon>Aspergillaceae</taxon>
        <taxon>Aspergillus</taxon>
        <taxon>Aspergillus subgen. Circumdati</taxon>
    </lineage>
</organism>
<name>A0A317WRV2_9EURO</name>
<dbReference type="GeneID" id="37064780"/>
<accession>A0A317WRV2</accession>
<protein>
    <submittedName>
        <fullName evidence="2">Uncharacterized protein</fullName>
    </submittedName>
</protein>
<evidence type="ECO:0000313" key="3">
    <source>
        <dbReference type="Proteomes" id="UP000247233"/>
    </source>
</evidence>
<feature type="region of interest" description="Disordered" evidence="1">
    <location>
        <begin position="61"/>
        <end position="90"/>
    </location>
</feature>
<dbReference type="AlphaFoldDB" id="A0A317WRV2"/>
<gene>
    <name evidence="2" type="ORF">BO70DRAFT_359449</name>
</gene>
<evidence type="ECO:0000313" key="2">
    <source>
        <dbReference type="EMBL" id="PWY89129.1"/>
    </source>
</evidence>
<feature type="compositionally biased region" description="Polar residues" evidence="1">
    <location>
        <begin position="149"/>
        <end position="163"/>
    </location>
</feature>
<evidence type="ECO:0000256" key="1">
    <source>
        <dbReference type="SAM" id="MobiDB-lite"/>
    </source>
</evidence>
<feature type="compositionally biased region" description="Basic and acidic residues" evidence="1">
    <location>
        <begin position="127"/>
        <end position="146"/>
    </location>
</feature>
<comment type="caution">
    <text evidence="2">The sequence shown here is derived from an EMBL/GenBank/DDBJ whole genome shotgun (WGS) entry which is preliminary data.</text>
</comment>
<sequence length="163" mass="18075">MHGKISLFPQLNRTDGSESESVCLVFPSLPFFLLFTVYPSPPSHPIPFLPFFLPPLTPHSKRTPRIHQNRNGIPPSIPIRNESKLPQSSPRSQYYHTLSVYVPTTHLSSPEKTPIPPGSHCQSIRNGKTEIGDRRSKMRMGVEGRAENAGNSSLPPSPDLVST</sequence>
<dbReference type="Proteomes" id="UP000247233">
    <property type="component" value="Unassembled WGS sequence"/>
</dbReference>
<feature type="non-terminal residue" evidence="2">
    <location>
        <position position="163"/>
    </location>
</feature>
<dbReference type="EMBL" id="MSFL01000004">
    <property type="protein sequence ID" value="PWY89129.1"/>
    <property type="molecule type" value="Genomic_DNA"/>
</dbReference>
<dbReference type="VEuPathDB" id="FungiDB:BO70DRAFT_359449"/>
<proteinExistence type="predicted"/>
<feature type="region of interest" description="Disordered" evidence="1">
    <location>
        <begin position="106"/>
        <end position="163"/>
    </location>
</feature>
<dbReference type="RefSeq" id="XP_025402316.1">
    <property type="nucleotide sequence ID" value="XM_025542543.1"/>
</dbReference>